<dbReference type="Proteomes" id="UP001489004">
    <property type="component" value="Unassembled WGS sequence"/>
</dbReference>
<proteinExistence type="inferred from homology"/>
<keyword evidence="2 6" id="KW-0285">Flavoprotein</keyword>
<keyword evidence="6" id="KW-0503">Monooxygenase</keyword>
<evidence type="ECO:0000313" key="8">
    <source>
        <dbReference type="Proteomes" id="UP001489004"/>
    </source>
</evidence>
<reference evidence="7 8" key="1">
    <citation type="journal article" date="2024" name="Nat. Commun.">
        <title>Phylogenomics reveals the evolutionary origins of lichenization in chlorophyte algae.</title>
        <authorList>
            <person name="Puginier C."/>
            <person name="Libourel C."/>
            <person name="Otte J."/>
            <person name="Skaloud P."/>
            <person name="Haon M."/>
            <person name="Grisel S."/>
            <person name="Petersen M."/>
            <person name="Berrin J.G."/>
            <person name="Delaux P.M."/>
            <person name="Dal Grande F."/>
            <person name="Keller J."/>
        </authorList>
    </citation>
    <scope>NUCLEOTIDE SEQUENCE [LARGE SCALE GENOMIC DNA]</scope>
    <source>
        <strain evidence="7 8">SAG 2043</strain>
    </source>
</reference>
<evidence type="ECO:0000313" key="7">
    <source>
        <dbReference type="EMBL" id="KAK9811606.1"/>
    </source>
</evidence>
<dbReference type="Pfam" id="PF00743">
    <property type="entry name" value="FMO-like"/>
    <property type="match status" value="2"/>
</dbReference>
<protein>
    <recommendedName>
        <fullName evidence="6">Flavin-containing monooxygenase</fullName>
        <ecNumber evidence="6">1.-.-.-</ecNumber>
    </recommendedName>
</protein>
<dbReference type="PRINTS" id="PR00370">
    <property type="entry name" value="FMOXYGENASE"/>
</dbReference>
<dbReference type="EMBL" id="JALJOR010000009">
    <property type="protein sequence ID" value="KAK9811606.1"/>
    <property type="molecule type" value="Genomic_DNA"/>
</dbReference>
<dbReference type="PIRSF" id="PIRSF000332">
    <property type="entry name" value="FMO"/>
    <property type="match status" value="1"/>
</dbReference>
<dbReference type="InterPro" id="IPR000960">
    <property type="entry name" value="Flavin_mOase"/>
</dbReference>
<evidence type="ECO:0000256" key="2">
    <source>
        <dbReference type="ARBA" id="ARBA00022630"/>
    </source>
</evidence>
<dbReference type="Gene3D" id="3.50.50.60">
    <property type="entry name" value="FAD/NAD(P)-binding domain"/>
    <property type="match status" value="3"/>
</dbReference>
<dbReference type="GO" id="GO:0050661">
    <property type="term" value="F:NADP binding"/>
    <property type="evidence" value="ECO:0007669"/>
    <property type="project" value="InterPro"/>
</dbReference>
<evidence type="ECO:0000256" key="1">
    <source>
        <dbReference type="ARBA" id="ARBA00009183"/>
    </source>
</evidence>
<dbReference type="AlphaFoldDB" id="A0AAW1PT29"/>
<evidence type="ECO:0000256" key="4">
    <source>
        <dbReference type="ARBA" id="ARBA00022857"/>
    </source>
</evidence>
<keyword evidence="8" id="KW-1185">Reference proteome</keyword>
<dbReference type="InterPro" id="IPR050346">
    <property type="entry name" value="FMO-like"/>
</dbReference>
<dbReference type="InterPro" id="IPR036188">
    <property type="entry name" value="FAD/NAD-bd_sf"/>
</dbReference>
<dbReference type="PANTHER" id="PTHR23023">
    <property type="entry name" value="DIMETHYLANILINE MONOOXYGENASE"/>
    <property type="match status" value="1"/>
</dbReference>
<comment type="cofactor">
    <cofactor evidence="6">
        <name>FAD</name>
        <dbReference type="ChEBI" id="CHEBI:57692"/>
    </cofactor>
</comment>
<dbReference type="GO" id="GO:0050660">
    <property type="term" value="F:flavin adenine dinucleotide binding"/>
    <property type="evidence" value="ECO:0007669"/>
    <property type="project" value="InterPro"/>
</dbReference>
<evidence type="ECO:0000256" key="6">
    <source>
        <dbReference type="RuleBase" id="RU361177"/>
    </source>
</evidence>
<gene>
    <name evidence="7" type="ORF">WJX72_006857</name>
</gene>
<dbReference type="EC" id="1.-.-.-" evidence="6"/>
<dbReference type="InterPro" id="IPR020946">
    <property type="entry name" value="Flavin_mOase-like"/>
</dbReference>
<name>A0AAW1PT29_9CHLO</name>
<evidence type="ECO:0000256" key="3">
    <source>
        <dbReference type="ARBA" id="ARBA00022827"/>
    </source>
</evidence>
<comment type="similarity">
    <text evidence="1 6">Belongs to the FMO family.</text>
</comment>
<keyword evidence="4" id="KW-0521">NADP</keyword>
<organism evidence="7 8">
    <name type="scientific">[Myrmecia] bisecta</name>
    <dbReference type="NCBI Taxonomy" id="41462"/>
    <lineage>
        <taxon>Eukaryota</taxon>
        <taxon>Viridiplantae</taxon>
        <taxon>Chlorophyta</taxon>
        <taxon>core chlorophytes</taxon>
        <taxon>Trebouxiophyceae</taxon>
        <taxon>Trebouxiales</taxon>
        <taxon>Trebouxiaceae</taxon>
        <taxon>Myrmecia</taxon>
    </lineage>
</organism>
<dbReference type="SUPFAM" id="SSF51905">
    <property type="entry name" value="FAD/NAD(P)-binding domain"/>
    <property type="match status" value="1"/>
</dbReference>
<keyword evidence="5 6" id="KW-0560">Oxidoreductase</keyword>
<accession>A0AAW1PT29</accession>
<dbReference type="GO" id="GO:0004499">
    <property type="term" value="F:N,N-dimethylaniline monooxygenase activity"/>
    <property type="evidence" value="ECO:0007669"/>
    <property type="project" value="InterPro"/>
</dbReference>
<sequence>MKVKVAVVGTGVAGLQTLREILREGHSAKAFEISDDIGGVWRQNYVGASLQGDKASWALPEFPWPQGSDLTAYPPRAEVQAYLRAYASHFDLLKHISFNTAVTGLRRSEATGKWTVTCKKAGLGSASEEFDWVAVCTGSACYPRLPAWAKQPQGYQGTIIHSRQCTDTSIAAGKHVLVIGGGKSALDAAENASKVARQTTLLARTAHWAIPRFLLHVVPQNIPFFSRLGAALWEPYYTASRLHTLIFAILRPMIMLLWMGLASLVRLQLGTSGHARPKRTFAKDMLGFDGMSTDGTFYKLCRSGKIAYEVGEVASLNHDGITTKDGQTIKADLIICATGFNRDDAKLLGEKERAALDLREDGSWLYREMLPANLPGIAFIGASTVLSMALFTAVQAKWLAAVMSGRLQLPSPAEMEHDVAALRKWKRRVYTASPQRATHIHLHLQAYLDQVMGDLGVNPKRKSNALLEWLDPILPADYRQLFIS</sequence>
<keyword evidence="3 6" id="KW-0274">FAD</keyword>
<evidence type="ECO:0000256" key="5">
    <source>
        <dbReference type="ARBA" id="ARBA00023002"/>
    </source>
</evidence>
<comment type="caution">
    <text evidence="7">The sequence shown here is derived from an EMBL/GenBank/DDBJ whole genome shotgun (WGS) entry which is preliminary data.</text>
</comment>